<feature type="domain" description="SP-RING-type" evidence="9">
    <location>
        <begin position="507"/>
        <end position="595"/>
    </location>
</feature>
<feature type="compositionally biased region" description="Basic and acidic residues" evidence="7">
    <location>
        <begin position="619"/>
        <end position="638"/>
    </location>
</feature>
<evidence type="ECO:0000259" key="9">
    <source>
        <dbReference type="PROSITE" id="PS51044"/>
    </source>
</evidence>
<evidence type="ECO:0000313" key="10">
    <source>
        <dbReference type="EMBL" id="CAK9024216.1"/>
    </source>
</evidence>
<evidence type="ECO:0000313" key="11">
    <source>
        <dbReference type="Proteomes" id="UP001642484"/>
    </source>
</evidence>
<evidence type="ECO:0000256" key="1">
    <source>
        <dbReference type="ARBA" id="ARBA00004123"/>
    </source>
</evidence>
<reference evidence="10 11" key="1">
    <citation type="submission" date="2024-02" db="EMBL/GenBank/DDBJ databases">
        <authorList>
            <person name="Chen Y."/>
            <person name="Shah S."/>
            <person name="Dougan E. K."/>
            <person name="Thang M."/>
            <person name="Chan C."/>
        </authorList>
    </citation>
    <scope>NUCLEOTIDE SEQUENCE [LARGE SCALE GENOMIC DNA]</scope>
</reference>
<accession>A0ABP0KCA0</accession>
<keyword evidence="4" id="KW-0862">Zinc</keyword>
<dbReference type="EMBL" id="CAXAMN010008169">
    <property type="protein sequence ID" value="CAK9024216.1"/>
    <property type="molecule type" value="Genomic_DNA"/>
</dbReference>
<dbReference type="Gene3D" id="3.30.40.10">
    <property type="entry name" value="Zinc/RING finger domain, C3HC4 (zinc finger)"/>
    <property type="match status" value="2"/>
</dbReference>
<dbReference type="SUPFAM" id="SSF54160">
    <property type="entry name" value="Chromo domain-like"/>
    <property type="match status" value="1"/>
</dbReference>
<evidence type="ECO:0000256" key="4">
    <source>
        <dbReference type="ARBA" id="ARBA00022833"/>
    </source>
</evidence>
<dbReference type="SUPFAM" id="SSF57903">
    <property type="entry name" value="FYVE/PHD zinc finger"/>
    <property type="match status" value="1"/>
</dbReference>
<dbReference type="InterPro" id="IPR016197">
    <property type="entry name" value="Chromo-like_dom_sf"/>
</dbReference>
<dbReference type="Pfam" id="PF00385">
    <property type="entry name" value="Chromo"/>
    <property type="match status" value="1"/>
</dbReference>
<name>A0ABP0KCA0_9DINO</name>
<keyword evidence="11" id="KW-1185">Reference proteome</keyword>
<dbReference type="PROSITE" id="PS00598">
    <property type="entry name" value="CHROMO_1"/>
    <property type="match status" value="1"/>
</dbReference>
<dbReference type="SMART" id="SM00298">
    <property type="entry name" value="CHROMO"/>
    <property type="match status" value="1"/>
</dbReference>
<comment type="subcellular location">
    <subcellularLocation>
        <location evidence="1">Nucleus</location>
    </subcellularLocation>
</comment>
<dbReference type="InterPro" id="IPR000953">
    <property type="entry name" value="Chromo/chromo_shadow_dom"/>
</dbReference>
<evidence type="ECO:0000259" key="8">
    <source>
        <dbReference type="PROSITE" id="PS50013"/>
    </source>
</evidence>
<dbReference type="Gene3D" id="2.40.50.40">
    <property type="match status" value="1"/>
</dbReference>
<evidence type="ECO:0000256" key="2">
    <source>
        <dbReference type="ARBA" id="ARBA00022723"/>
    </source>
</evidence>
<gene>
    <name evidence="10" type="ORF">CCMP2556_LOCUS15536</name>
</gene>
<dbReference type="Pfam" id="PF02891">
    <property type="entry name" value="zf-MIZ"/>
    <property type="match status" value="1"/>
</dbReference>
<dbReference type="InterPro" id="IPR004181">
    <property type="entry name" value="Znf_MIZ"/>
</dbReference>
<dbReference type="InterPro" id="IPR011011">
    <property type="entry name" value="Znf_FYVE_PHD"/>
</dbReference>
<feature type="compositionally biased region" description="Acidic residues" evidence="7">
    <location>
        <begin position="158"/>
        <end position="170"/>
    </location>
</feature>
<keyword evidence="3 6" id="KW-0863">Zinc-finger</keyword>
<dbReference type="InterPro" id="IPR023779">
    <property type="entry name" value="Chromodomain_CS"/>
</dbReference>
<feature type="compositionally biased region" description="Low complexity" evidence="7">
    <location>
        <begin position="120"/>
        <end position="131"/>
    </location>
</feature>
<organism evidence="10 11">
    <name type="scientific">Durusdinium trenchii</name>
    <dbReference type="NCBI Taxonomy" id="1381693"/>
    <lineage>
        <taxon>Eukaryota</taxon>
        <taxon>Sar</taxon>
        <taxon>Alveolata</taxon>
        <taxon>Dinophyceae</taxon>
        <taxon>Suessiales</taxon>
        <taxon>Symbiodiniaceae</taxon>
        <taxon>Durusdinium</taxon>
    </lineage>
</organism>
<proteinExistence type="predicted"/>
<evidence type="ECO:0000256" key="6">
    <source>
        <dbReference type="PROSITE-ProRule" id="PRU00452"/>
    </source>
</evidence>
<protein>
    <recommendedName>
        <fullName evidence="12">Chromo domain-containing protein</fullName>
    </recommendedName>
</protein>
<dbReference type="PANTHER" id="PTHR10782:SF4">
    <property type="entry name" value="TONALLI, ISOFORM E"/>
    <property type="match status" value="1"/>
</dbReference>
<feature type="region of interest" description="Disordered" evidence="7">
    <location>
        <begin position="619"/>
        <end position="645"/>
    </location>
</feature>
<dbReference type="InterPro" id="IPR013083">
    <property type="entry name" value="Znf_RING/FYVE/PHD"/>
</dbReference>
<dbReference type="Proteomes" id="UP001642484">
    <property type="component" value="Unassembled WGS sequence"/>
</dbReference>
<dbReference type="PANTHER" id="PTHR10782">
    <property type="entry name" value="ZINC FINGER MIZ DOMAIN-CONTAINING PROTEIN"/>
    <property type="match status" value="1"/>
</dbReference>
<dbReference type="CDD" id="cd00024">
    <property type="entry name" value="CD_CSD"/>
    <property type="match status" value="1"/>
</dbReference>
<feature type="compositionally biased region" description="Acidic residues" evidence="7">
    <location>
        <begin position="132"/>
        <end position="148"/>
    </location>
</feature>
<keyword evidence="5" id="KW-0539">Nucleus</keyword>
<keyword evidence="2" id="KW-0479">Metal-binding</keyword>
<feature type="region of interest" description="Disordered" evidence="7">
    <location>
        <begin position="222"/>
        <end position="281"/>
    </location>
</feature>
<evidence type="ECO:0000256" key="3">
    <source>
        <dbReference type="ARBA" id="ARBA00022771"/>
    </source>
</evidence>
<feature type="region of interest" description="Disordered" evidence="7">
    <location>
        <begin position="73"/>
        <end position="204"/>
    </location>
</feature>
<feature type="compositionally biased region" description="Low complexity" evidence="7">
    <location>
        <begin position="77"/>
        <end position="110"/>
    </location>
</feature>
<evidence type="ECO:0000256" key="7">
    <source>
        <dbReference type="SAM" id="MobiDB-lite"/>
    </source>
</evidence>
<dbReference type="InterPro" id="IPR023780">
    <property type="entry name" value="Chromo_domain"/>
</dbReference>
<dbReference type="PROSITE" id="PS50013">
    <property type="entry name" value="CHROMO_2"/>
    <property type="match status" value="1"/>
</dbReference>
<sequence length="645" mass="70214">MDGEEDDDQLQEEEFEVEDILRYRKNEDGSELFLVKWQGYPEDESTWEPLAHMNDNCRELIAKARALFAWRPNGDQSSSGEVVVSSSGHVPANSASPNSTAAEATTSSVAIIEEDKEDAQAAGGQPGLEEALGQEEEEEEEEDTEAEDVGAPVPAPAGDEEVSIIEDDEPPATSSGRSPALEPAKRPFDPSGFVGAPSDPRMKRPRLIPPTVEMPLGSGTWEAPVQPAKVPAPTTRPATNGVRHAPPSGPTSMPRSPASIGQAHEAHLPEPPKEPPKPPPSREIKCICGLTEQIVPNSRPGLIVCRVCNCSLHTNCVSGALHKAVPAHFVCPPCRLDRVDEFHPSVGAGVLKHSYASSTSTFSLTFAAQAAHWKKQCWAVHLRSVHIHGGDLSGPAWPHKVQGKMNGRQCVAIEPPKHLHVRREQCYNLTPLLKQGLNTLELRFFPKPDRAKDEPEEKYCVGVVLTRPRSVASILSRIRSRCQETVSTGRARVARLIAQVARLEAGQEDECAVTGNFGRTLKPLCPVSHCPIEEAAIGKDCHHIQVFDLHSYIAVNQRMRSLDKRWTCPVCGSPLRPDDVVLHPFAQGILDTLRGDEDTVEAIVFNEDCSWSTISAVKDEKGRGAEGETEEGGARAEMIDLSDSE</sequence>
<evidence type="ECO:0000256" key="5">
    <source>
        <dbReference type="ARBA" id="ARBA00023242"/>
    </source>
</evidence>
<dbReference type="PROSITE" id="PS51044">
    <property type="entry name" value="ZF_SP_RING"/>
    <property type="match status" value="1"/>
</dbReference>
<evidence type="ECO:0008006" key="12">
    <source>
        <dbReference type="Google" id="ProtNLM"/>
    </source>
</evidence>
<comment type="caution">
    <text evidence="10">The sequence shown here is derived from an EMBL/GenBank/DDBJ whole genome shotgun (WGS) entry which is preliminary data.</text>
</comment>
<feature type="domain" description="Chromo" evidence="8">
    <location>
        <begin position="15"/>
        <end position="61"/>
    </location>
</feature>
<feature type="compositionally biased region" description="Basic and acidic residues" evidence="7">
    <location>
        <begin position="264"/>
        <end position="281"/>
    </location>
</feature>